<evidence type="ECO:0000256" key="4">
    <source>
        <dbReference type="ARBA" id="ARBA00022705"/>
    </source>
</evidence>
<dbReference type="PANTHER" id="PTHR47707:SF1">
    <property type="entry name" value="NUDIX HYDROLASE FAMILY PROTEIN"/>
    <property type="match status" value="1"/>
</dbReference>
<evidence type="ECO:0000313" key="18">
    <source>
        <dbReference type="EMBL" id="MDG3004413.1"/>
    </source>
</evidence>
<name>A0ABT6F9Z9_9BACT</name>
<evidence type="ECO:0000256" key="16">
    <source>
        <dbReference type="ARBA" id="ARBA00042798"/>
    </source>
</evidence>
<dbReference type="Pfam" id="PF14815">
    <property type="entry name" value="NUDIX_4"/>
    <property type="match status" value="1"/>
</dbReference>
<keyword evidence="19" id="KW-1185">Reference proteome</keyword>
<comment type="similarity">
    <text evidence="2">Belongs to the Nudix hydrolase family.</text>
</comment>
<protein>
    <recommendedName>
        <fullName evidence="13">8-oxo-dGTP diphosphatase</fullName>
        <ecNumber evidence="12">3.6.1.55</ecNumber>
    </recommendedName>
    <alternativeName>
        <fullName evidence="16">7,8-dihydro-8-oxoguanine-triphosphatase</fullName>
    </alternativeName>
    <alternativeName>
        <fullName evidence="15">Mutator protein MutT</fullName>
    </alternativeName>
    <alternativeName>
        <fullName evidence="14">dGTP pyrophosphohydrolase</fullName>
    </alternativeName>
</protein>
<keyword evidence="5" id="KW-0479">Metal-binding</keyword>
<evidence type="ECO:0000256" key="6">
    <source>
        <dbReference type="ARBA" id="ARBA00022763"/>
    </source>
</evidence>
<comment type="catalytic activity">
    <reaction evidence="10">
        <text>8-oxo-dGTP + H2O = 8-oxo-dGMP + diphosphate + H(+)</text>
        <dbReference type="Rhea" id="RHEA:31575"/>
        <dbReference type="ChEBI" id="CHEBI:15377"/>
        <dbReference type="ChEBI" id="CHEBI:15378"/>
        <dbReference type="ChEBI" id="CHEBI:33019"/>
        <dbReference type="ChEBI" id="CHEBI:63224"/>
        <dbReference type="ChEBI" id="CHEBI:77896"/>
        <dbReference type="EC" id="3.6.1.55"/>
    </reaction>
</comment>
<dbReference type="InterPro" id="IPR020476">
    <property type="entry name" value="Nudix_hydrolase"/>
</dbReference>
<evidence type="ECO:0000256" key="1">
    <source>
        <dbReference type="ARBA" id="ARBA00001946"/>
    </source>
</evidence>
<keyword evidence="9" id="KW-0234">DNA repair</keyword>
<keyword evidence="4" id="KW-0235">DNA replication</keyword>
<evidence type="ECO:0000256" key="9">
    <source>
        <dbReference type="ARBA" id="ARBA00023204"/>
    </source>
</evidence>
<comment type="caution">
    <text evidence="18">The sequence shown here is derived from an EMBL/GenBank/DDBJ whole genome shotgun (WGS) entry which is preliminary data.</text>
</comment>
<dbReference type="InterPro" id="IPR015797">
    <property type="entry name" value="NUDIX_hydrolase-like_dom_sf"/>
</dbReference>
<dbReference type="PANTHER" id="PTHR47707">
    <property type="entry name" value="8-OXO-DGTP DIPHOSPHATASE"/>
    <property type="match status" value="1"/>
</dbReference>
<evidence type="ECO:0000256" key="14">
    <source>
        <dbReference type="ARBA" id="ARBA00041592"/>
    </source>
</evidence>
<dbReference type="CDD" id="cd03425">
    <property type="entry name" value="NUDIX_MutT_NudA_like"/>
    <property type="match status" value="1"/>
</dbReference>
<dbReference type="PROSITE" id="PS51462">
    <property type="entry name" value="NUDIX"/>
    <property type="match status" value="1"/>
</dbReference>
<dbReference type="InterPro" id="IPR047127">
    <property type="entry name" value="MutT-like"/>
</dbReference>
<dbReference type="GO" id="GO:0016787">
    <property type="term" value="F:hydrolase activity"/>
    <property type="evidence" value="ECO:0007669"/>
    <property type="project" value="UniProtKB-KW"/>
</dbReference>
<keyword evidence="8" id="KW-0460">Magnesium</keyword>
<evidence type="ECO:0000256" key="10">
    <source>
        <dbReference type="ARBA" id="ARBA00035861"/>
    </source>
</evidence>
<dbReference type="Gene3D" id="3.90.79.10">
    <property type="entry name" value="Nucleoside Triphosphate Pyrophosphohydrolase"/>
    <property type="match status" value="1"/>
</dbReference>
<keyword evidence="7 18" id="KW-0378">Hydrolase</keyword>
<accession>A0ABT6F9Z9</accession>
<sequence length="138" mass="14832">MAADGGDALILGGIGVIRRGDRFLIRRRPPGTVYAGYWEFPGGKVEPGETPEQATVRECLEETGLAVVATRLRSVVEHAYPHGRVRLHFFDCTPADPVAEPAPEHACIWVPAKGLAGYRFPEANDAILAQLVAESGSP</sequence>
<evidence type="ECO:0000256" key="11">
    <source>
        <dbReference type="ARBA" id="ARBA00036904"/>
    </source>
</evidence>
<dbReference type="RefSeq" id="WP_277860771.1">
    <property type="nucleotide sequence ID" value="NZ_JARRAG010000002.1"/>
</dbReference>
<dbReference type="InterPro" id="IPR029119">
    <property type="entry name" value="MutY_C"/>
</dbReference>
<evidence type="ECO:0000256" key="2">
    <source>
        <dbReference type="ARBA" id="ARBA00005582"/>
    </source>
</evidence>
<proteinExistence type="inferred from homology"/>
<evidence type="ECO:0000256" key="8">
    <source>
        <dbReference type="ARBA" id="ARBA00022842"/>
    </source>
</evidence>
<dbReference type="EMBL" id="JARRAG010000002">
    <property type="protein sequence ID" value="MDG3004413.1"/>
    <property type="molecule type" value="Genomic_DNA"/>
</dbReference>
<keyword evidence="3" id="KW-0515">Mutator protein</keyword>
<dbReference type="SUPFAM" id="SSF55811">
    <property type="entry name" value="Nudix"/>
    <property type="match status" value="1"/>
</dbReference>
<evidence type="ECO:0000256" key="3">
    <source>
        <dbReference type="ARBA" id="ARBA00022457"/>
    </source>
</evidence>
<dbReference type="InterPro" id="IPR000086">
    <property type="entry name" value="NUDIX_hydrolase_dom"/>
</dbReference>
<evidence type="ECO:0000256" key="13">
    <source>
        <dbReference type="ARBA" id="ARBA00040794"/>
    </source>
</evidence>
<feature type="domain" description="Nudix hydrolase" evidence="17">
    <location>
        <begin position="8"/>
        <end position="134"/>
    </location>
</feature>
<evidence type="ECO:0000256" key="5">
    <source>
        <dbReference type="ARBA" id="ARBA00022723"/>
    </source>
</evidence>
<evidence type="ECO:0000256" key="7">
    <source>
        <dbReference type="ARBA" id="ARBA00022801"/>
    </source>
</evidence>
<comment type="cofactor">
    <cofactor evidence="1">
        <name>Mg(2+)</name>
        <dbReference type="ChEBI" id="CHEBI:18420"/>
    </cofactor>
</comment>
<keyword evidence="6" id="KW-0227">DNA damage</keyword>
<dbReference type="PRINTS" id="PR00502">
    <property type="entry name" value="NUDIXFAMILY"/>
</dbReference>
<organism evidence="18 19">
    <name type="scientific">Paludisphaera mucosa</name>
    <dbReference type="NCBI Taxonomy" id="3030827"/>
    <lineage>
        <taxon>Bacteria</taxon>
        <taxon>Pseudomonadati</taxon>
        <taxon>Planctomycetota</taxon>
        <taxon>Planctomycetia</taxon>
        <taxon>Isosphaerales</taxon>
        <taxon>Isosphaeraceae</taxon>
        <taxon>Paludisphaera</taxon>
    </lineage>
</organism>
<evidence type="ECO:0000313" key="19">
    <source>
        <dbReference type="Proteomes" id="UP001216907"/>
    </source>
</evidence>
<evidence type="ECO:0000259" key="17">
    <source>
        <dbReference type="PROSITE" id="PS51462"/>
    </source>
</evidence>
<dbReference type="EC" id="3.6.1.55" evidence="12"/>
<comment type="catalytic activity">
    <reaction evidence="11">
        <text>8-oxo-GTP + H2O = 8-oxo-GMP + diphosphate + H(+)</text>
        <dbReference type="Rhea" id="RHEA:67616"/>
        <dbReference type="ChEBI" id="CHEBI:15377"/>
        <dbReference type="ChEBI" id="CHEBI:15378"/>
        <dbReference type="ChEBI" id="CHEBI:33019"/>
        <dbReference type="ChEBI" id="CHEBI:143553"/>
        <dbReference type="ChEBI" id="CHEBI:145694"/>
    </reaction>
</comment>
<reference evidence="18 19" key="1">
    <citation type="submission" date="2023-03" db="EMBL/GenBank/DDBJ databases">
        <title>Paludisphaera mucosa sp. nov. a novel planctomycete from northern fen.</title>
        <authorList>
            <person name="Ivanova A."/>
        </authorList>
    </citation>
    <scope>NUCLEOTIDE SEQUENCE [LARGE SCALE GENOMIC DNA]</scope>
    <source>
        <strain evidence="18 19">Pla2</strain>
    </source>
</reference>
<evidence type="ECO:0000256" key="12">
    <source>
        <dbReference type="ARBA" id="ARBA00038905"/>
    </source>
</evidence>
<gene>
    <name evidence="18" type="ORF">PZE19_11565</name>
</gene>
<dbReference type="Proteomes" id="UP001216907">
    <property type="component" value="Unassembled WGS sequence"/>
</dbReference>
<evidence type="ECO:0000256" key="15">
    <source>
        <dbReference type="ARBA" id="ARBA00041979"/>
    </source>
</evidence>